<feature type="domain" description="FAD/NAD(P)-binding" evidence="5">
    <location>
        <begin position="9"/>
        <end position="305"/>
    </location>
</feature>
<dbReference type="Gene3D" id="3.50.50.60">
    <property type="entry name" value="FAD/NAD(P)-binding domain"/>
    <property type="match status" value="2"/>
</dbReference>
<dbReference type="SUPFAM" id="SSF55424">
    <property type="entry name" value="FAD/NAD-linked reductases, dimerisation (C-terminal) domain"/>
    <property type="match status" value="1"/>
</dbReference>
<keyword evidence="2" id="KW-0285">Flavoprotein</keyword>
<evidence type="ECO:0000256" key="3">
    <source>
        <dbReference type="ARBA" id="ARBA00022827"/>
    </source>
</evidence>
<dbReference type="GO" id="GO:0005737">
    <property type="term" value="C:cytoplasm"/>
    <property type="evidence" value="ECO:0007669"/>
    <property type="project" value="TreeGrafter"/>
</dbReference>
<keyword evidence="3" id="KW-0274">FAD</keyword>
<accession>A0A7W9NFR4</accession>
<dbReference type="EMBL" id="JACHIR010000001">
    <property type="protein sequence ID" value="MBB5890960.1"/>
    <property type="molecule type" value="Genomic_DNA"/>
</dbReference>
<dbReference type="PANTHER" id="PTHR43557:SF2">
    <property type="entry name" value="RIESKE DOMAIN-CONTAINING PROTEIN-RELATED"/>
    <property type="match status" value="1"/>
</dbReference>
<name>A0A7W9NFR4_9PSEU</name>
<keyword evidence="4" id="KW-0560">Oxidoreductase</keyword>
<dbReference type="Gene3D" id="3.30.390.30">
    <property type="match status" value="1"/>
</dbReference>
<dbReference type="PANTHER" id="PTHR43557">
    <property type="entry name" value="APOPTOSIS-INDUCING FACTOR 1"/>
    <property type="match status" value="1"/>
</dbReference>
<dbReference type="Pfam" id="PF07992">
    <property type="entry name" value="Pyr_redox_2"/>
    <property type="match status" value="1"/>
</dbReference>
<dbReference type="GO" id="GO:0016651">
    <property type="term" value="F:oxidoreductase activity, acting on NAD(P)H"/>
    <property type="evidence" value="ECO:0007669"/>
    <property type="project" value="TreeGrafter"/>
</dbReference>
<evidence type="ECO:0000259" key="6">
    <source>
        <dbReference type="Pfam" id="PF14759"/>
    </source>
</evidence>
<dbReference type="PRINTS" id="PR00368">
    <property type="entry name" value="FADPNR"/>
</dbReference>
<dbReference type="InterPro" id="IPR016156">
    <property type="entry name" value="FAD/NAD-linked_Rdtase_dimer_sf"/>
</dbReference>
<dbReference type="RefSeq" id="WP_184860761.1">
    <property type="nucleotide sequence ID" value="NZ_JACHIR010000001.1"/>
</dbReference>
<dbReference type="InterPro" id="IPR023753">
    <property type="entry name" value="FAD/NAD-binding_dom"/>
</dbReference>
<evidence type="ECO:0000313" key="8">
    <source>
        <dbReference type="Proteomes" id="UP000585638"/>
    </source>
</evidence>
<gene>
    <name evidence="7" type="ORF">BJ998_002156</name>
</gene>
<feature type="domain" description="Reductase C-terminal" evidence="6">
    <location>
        <begin position="325"/>
        <end position="406"/>
    </location>
</feature>
<proteinExistence type="predicted"/>
<organism evidence="7 8">
    <name type="scientific">Kutzneria kofuensis</name>
    <dbReference type="NCBI Taxonomy" id="103725"/>
    <lineage>
        <taxon>Bacteria</taxon>
        <taxon>Bacillati</taxon>
        <taxon>Actinomycetota</taxon>
        <taxon>Actinomycetes</taxon>
        <taxon>Pseudonocardiales</taxon>
        <taxon>Pseudonocardiaceae</taxon>
        <taxon>Kutzneria</taxon>
    </lineage>
</organism>
<protein>
    <submittedName>
        <fullName evidence="7">NADPH-dependent 2,4-dienoyl-CoA reductase/sulfur reductase-like enzyme</fullName>
    </submittedName>
</protein>
<evidence type="ECO:0000313" key="7">
    <source>
        <dbReference type="EMBL" id="MBB5890960.1"/>
    </source>
</evidence>
<dbReference type="SUPFAM" id="SSF51905">
    <property type="entry name" value="FAD/NAD(P)-binding domain"/>
    <property type="match status" value="2"/>
</dbReference>
<dbReference type="Proteomes" id="UP000585638">
    <property type="component" value="Unassembled WGS sequence"/>
</dbReference>
<reference evidence="7 8" key="1">
    <citation type="submission" date="2020-08" db="EMBL/GenBank/DDBJ databases">
        <title>Sequencing the genomes of 1000 actinobacteria strains.</title>
        <authorList>
            <person name="Klenk H.-P."/>
        </authorList>
    </citation>
    <scope>NUCLEOTIDE SEQUENCE [LARGE SCALE GENOMIC DNA]</scope>
    <source>
        <strain evidence="7 8">DSM 43851</strain>
    </source>
</reference>
<dbReference type="InterPro" id="IPR050446">
    <property type="entry name" value="FAD-oxidoreductase/Apoptosis"/>
</dbReference>
<comment type="cofactor">
    <cofactor evidence="1">
        <name>FAD</name>
        <dbReference type="ChEBI" id="CHEBI:57692"/>
    </cofactor>
</comment>
<evidence type="ECO:0000256" key="2">
    <source>
        <dbReference type="ARBA" id="ARBA00022630"/>
    </source>
</evidence>
<dbReference type="InterPro" id="IPR036188">
    <property type="entry name" value="FAD/NAD-bd_sf"/>
</dbReference>
<evidence type="ECO:0000259" key="5">
    <source>
        <dbReference type="Pfam" id="PF07992"/>
    </source>
</evidence>
<keyword evidence="8" id="KW-1185">Reference proteome</keyword>
<dbReference type="Pfam" id="PF14759">
    <property type="entry name" value="Reductase_C"/>
    <property type="match status" value="1"/>
</dbReference>
<evidence type="ECO:0000256" key="4">
    <source>
        <dbReference type="ARBA" id="ARBA00023002"/>
    </source>
</evidence>
<comment type="caution">
    <text evidence="7">The sequence shown here is derived from an EMBL/GenBank/DDBJ whole genome shotgun (WGS) entry which is preliminary data.</text>
</comment>
<dbReference type="PRINTS" id="PR00411">
    <property type="entry name" value="PNDRDTASEI"/>
</dbReference>
<dbReference type="InterPro" id="IPR028202">
    <property type="entry name" value="Reductase_C"/>
</dbReference>
<sequence>MNQPELPGHVAVVGAGLAGVSACEQLRELGYDGRLTLFGAEPHLPYDRPPLSKDLLLGKQTTADVALRPADWYAARDIDLRLSTPVTAIRPDEGRIELTYGRTEPVDAVLLATGGRPRPLPVPGGDHRAVTVLRSLDDAVALRDRLGPGVRVGVIGAGLIGAEVAASATVLGCVATLIDPAPLPLERVVGTEIADLLHSQHRINGVRVLVGAVASVEDLGGPVRLHLAGSDEFVDCDVVVVGVGIVSDDSLAATAGLAVDRGVLVDAAQRTSHPRIFAAGDAARPTGPDGPLPNVEHWESALHEGKAAAAAIIGAPAPTRPVSRFWSDRYGWHLEVVGEFRGEVVLRGELGGESFAAFALVDGRCVGAVAVNRPVEMKAARRLIERGLPVHAGRLADESVDLRSLVIGRANTVDRTRAGGPR</sequence>
<evidence type="ECO:0000256" key="1">
    <source>
        <dbReference type="ARBA" id="ARBA00001974"/>
    </source>
</evidence>
<dbReference type="AlphaFoldDB" id="A0A7W9NFR4"/>